<dbReference type="KEGG" id="pcw:110215834"/>
<dbReference type="Pfam" id="PF13833">
    <property type="entry name" value="EF-hand_8"/>
    <property type="match status" value="2"/>
</dbReference>
<dbReference type="InterPro" id="IPR011992">
    <property type="entry name" value="EF-hand-dom_pair"/>
</dbReference>
<feature type="domain" description="EF-hand" evidence="3">
    <location>
        <begin position="130"/>
        <end position="175"/>
    </location>
</feature>
<protein>
    <submittedName>
        <fullName evidence="5">Uncharacterized protein LOC110215834</fullName>
    </submittedName>
</protein>
<evidence type="ECO:0000313" key="5">
    <source>
        <dbReference type="RefSeq" id="XP_020853297.1"/>
    </source>
</evidence>
<dbReference type="GeneID" id="110215834"/>
<dbReference type="PANTHER" id="PTHR22656">
    <property type="entry name" value="EF-HAND CALCIUM-BINDING DOMAIN-CONTAINING PROTEIN 13"/>
    <property type="match status" value="1"/>
</dbReference>
<dbReference type="PANTHER" id="PTHR22656:SF1">
    <property type="entry name" value="EF-HAND CALCIUM-BINDING DOMAIN-CONTAINING PROTEIN 13"/>
    <property type="match status" value="1"/>
</dbReference>
<accession>A0A6P5L664</accession>
<gene>
    <name evidence="5" type="primary">LOC110215834</name>
</gene>
<dbReference type="InParanoid" id="A0A6P5L664"/>
<evidence type="ECO:0000313" key="4">
    <source>
        <dbReference type="Proteomes" id="UP000515140"/>
    </source>
</evidence>
<keyword evidence="4" id="KW-1185">Reference proteome</keyword>
<dbReference type="RefSeq" id="XP_020853297.1">
    <property type="nucleotide sequence ID" value="XM_020997638.1"/>
</dbReference>
<dbReference type="Proteomes" id="UP000515140">
    <property type="component" value="Unplaced"/>
</dbReference>
<dbReference type="SUPFAM" id="SSF47473">
    <property type="entry name" value="EF-hand"/>
    <property type="match status" value="3"/>
</dbReference>
<dbReference type="InterPro" id="IPR002048">
    <property type="entry name" value="EF_hand_dom"/>
</dbReference>
<proteinExistence type="predicted"/>
<dbReference type="Gene3D" id="1.10.238.10">
    <property type="entry name" value="EF-hand"/>
    <property type="match status" value="4"/>
</dbReference>
<dbReference type="GO" id="GO:0005509">
    <property type="term" value="F:calcium ion binding"/>
    <property type="evidence" value="ECO:0007669"/>
    <property type="project" value="InterPro"/>
</dbReference>
<keyword evidence="2" id="KW-0106">Calcium</keyword>
<organism evidence="4 5">
    <name type="scientific">Phascolarctos cinereus</name>
    <name type="common">Koala</name>
    <dbReference type="NCBI Taxonomy" id="38626"/>
    <lineage>
        <taxon>Eukaryota</taxon>
        <taxon>Metazoa</taxon>
        <taxon>Chordata</taxon>
        <taxon>Craniata</taxon>
        <taxon>Vertebrata</taxon>
        <taxon>Euteleostomi</taxon>
        <taxon>Mammalia</taxon>
        <taxon>Metatheria</taxon>
        <taxon>Diprotodontia</taxon>
        <taxon>Phascolarctidae</taxon>
        <taxon>Phascolarctos</taxon>
    </lineage>
</organism>
<evidence type="ECO:0000256" key="2">
    <source>
        <dbReference type="ARBA" id="ARBA00022837"/>
    </source>
</evidence>
<dbReference type="AlphaFoldDB" id="A0A6P5L664"/>
<keyword evidence="1" id="KW-0677">Repeat</keyword>
<sequence>MDDLQSMLQGIGVTVPVQEIQEAVKSIPASDDRKVKVKEFMTALTTTPFFTKASEIEHPLDILTSIRSNEVPVKDLTTIIKNMGIRLTPKELDSILQIVPLKEGEKVDLQKFMEIVSKMKSLVQDENNMIEVANLSAILDSMGMHLTPEEIQKAMKLVTVDDNGKVDLNKFMNSAQYNQKYSQLEGELVNFKKLRAFLNNSGIHLTEQETQEILKHVPIDENGDVNKKEFIVYMLNTRNPAQYEKNKVDVQKLEYLLGLMDIYLPEEEIQDVLQHIPIENGKVNLKIFMNAAQDIKKIPLYDGMKTAVQNLSNILGSMRVNVTDEKLQELLRNLSLGEDGSIDQNKVMEIVRSQKKEIPEGNEVDHSQLDDILKDLGVYLTEDELQELLKHHPEIAAGRIELDKVIDSLKNFEGQ</sequence>
<evidence type="ECO:0000256" key="1">
    <source>
        <dbReference type="ARBA" id="ARBA00022737"/>
    </source>
</evidence>
<evidence type="ECO:0000259" key="3">
    <source>
        <dbReference type="Pfam" id="PF13833"/>
    </source>
</evidence>
<feature type="domain" description="EF-hand" evidence="3">
    <location>
        <begin position="193"/>
        <end position="235"/>
    </location>
</feature>
<reference evidence="5" key="1">
    <citation type="submission" date="2025-08" db="UniProtKB">
        <authorList>
            <consortium name="RefSeq"/>
        </authorList>
    </citation>
    <scope>IDENTIFICATION</scope>
    <source>
        <tissue evidence="5">Spleen</tissue>
    </source>
</reference>
<name>A0A6P5L664_PHACI</name>